<gene>
    <name evidence="6" type="ORF">OSR52_01825</name>
</gene>
<evidence type="ECO:0000256" key="1">
    <source>
        <dbReference type="ARBA" id="ARBA00000427"/>
    </source>
</evidence>
<keyword evidence="6" id="KW-0326">Glycosidase</keyword>
<dbReference type="CDD" id="cd15482">
    <property type="entry name" value="Sialidase_non-viral"/>
    <property type="match status" value="1"/>
</dbReference>
<organism evidence="6 7">
    <name type="scientific">Galbibacter pacificus</name>
    <dbReference type="NCBI Taxonomy" id="2996052"/>
    <lineage>
        <taxon>Bacteria</taxon>
        <taxon>Pseudomonadati</taxon>
        <taxon>Bacteroidota</taxon>
        <taxon>Flavobacteriia</taxon>
        <taxon>Flavobacteriales</taxon>
        <taxon>Flavobacteriaceae</taxon>
        <taxon>Galbibacter</taxon>
    </lineage>
</organism>
<dbReference type="InterPro" id="IPR029456">
    <property type="entry name" value="Sialidase_N"/>
</dbReference>
<dbReference type="GO" id="GO:0004308">
    <property type="term" value="F:exo-alpha-sialidase activity"/>
    <property type="evidence" value="ECO:0007669"/>
    <property type="project" value="UniProtKB-EC"/>
</dbReference>
<dbReference type="Gene3D" id="2.60.40.1290">
    <property type="match status" value="1"/>
</dbReference>
<dbReference type="EC" id="3.2.1.18" evidence="3"/>
<dbReference type="InterPro" id="IPR011040">
    <property type="entry name" value="Sialidase"/>
</dbReference>
<name>A0ABT6FNF0_9FLAO</name>
<evidence type="ECO:0000313" key="7">
    <source>
        <dbReference type="Proteomes" id="UP001153642"/>
    </source>
</evidence>
<keyword evidence="7" id="KW-1185">Reference proteome</keyword>
<dbReference type="EMBL" id="JAPMUA010000001">
    <property type="protein sequence ID" value="MDG3584589.1"/>
    <property type="molecule type" value="Genomic_DNA"/>
</dbReference>
<comment type="similarity">
    <text evidence="2">Belongs to the glycosyl hydrolase 33 family.</text>
</comment>
<keyword evidence="6" id="KW-0378">Hydrolase</keyword>
<dbReference type="InterPro" id="IPR036278">
    <property type="entry name" value="Sialidase_sf"/>
</dbReference>
<evidence type="ECO:0000259" key="5">
    <source>
        <dbReference type="Pfam" id="PF14873"/>
    </source>
</evidence>
<dbReference type="Pfam" id="PF14873">
    <property type="entry name" value="BNR_assoc_N"/>
    <property type="match status" value="1"/>
</dbReference>
<dbReference type="PANTHER" id="PTHR10628:SF30">
    <property type="entry name" value="EXO-ALPHA-SIALIDASE"/>
    <property type="match status" value="1"/>
</dbReference>
<dbReference type="Gene3D" id="2.120.10.10">
    <property type="match status" value="1"/>
</dbReference>
<dbReference type="Proteomes" id="UP001153642">
    <property type="component" value="Unassembled WGS sequence"/>
</dbReference>
<dbReference type="InterPro" id="IPR026856">
    <property type="entry name" value="Sialidase_fam"/>
</dbReference>
<evidence type="ECO:0000256" key="2">
    <source>
        <dbReference type="ARBA" id="ARBA00009348"/>
    </source>
</evidence>
<protein>
    <recommendedName>
        <fullName evidence="3">exo-alpha-sialidase</fullName>
        <ecNumber evidence="3">3.2.1.18</ecNumber>
    </recommendedName>
</protein>
<dbReference type="SUPFAM" id="SSF50939">
    <property type="entry name" value="Sialidases"/>
    <property type="match status" value="1"/>
</dbReference>
<dbReference type="PANTHER" id="PTHR10628">
    <property type="entry name" value="SIALIDASE"/>
    <property type="match status" value="1"/>
</dbReference>
<comment type="caution">
    <text evidence="6">The sequence shown here is derived from an EMBL/GenBank/DDBJ whole genome shotgun (WGS) entry which is preliminary data.</text>
</comment>
<comment type="catalytic activity">
    <reaction evidence="1">
        <text>Hydrolysis of alpha-(2-&gt;3)-, alpha-(2-&gt;6)-, alpha-(2-&gt;8)- glycosidic linkages of terminal sialic acid residues in oligosaccharides, glycoproteins, glycolipids, colominic acid and synthetic substrates.</text>
        <dbReference type="EC" id="3.2.1.18"/>
    </reaction>
</comment>
<feature type="domain" description="Sialidase N-terminal" evidence="5">
    <location>
        <begin position="106"/>
        <end position="152"/>
    </location>
</feature>
<proteinExistence type="inferred from homology"/>
<sequence length="556" mass="62393">MCQDNIILKRFLCATIFIAMIVSCTEKPENIIVEQQQKIYPVLKNKEVNQLLLIDVILKDTLKPAVLKGMSINLKGTDVNDLSSASIFHIKEKHKIGEDPMLFSTLKKLSEEITFKGNFKLNKEHNYFLLSCTLKENVDITHKVMAYCESVATMDGFVAARPLKAPKKLRMGVAVRKHGDDNVHTYRIPGMVTTNDGILLASYDVRRDMSRDLQGDIDIGISRSLDGGNTWEPMIIAMDKGEYGGLPEKFNGISDASLLVDKKTNTVYLAGLWMHGVINKEGKWIEGLTDENDEWNHQWKNKGSQPGFGIKETSQFLISKSNDNGKTWGQPINITKMCKKKGWWLFAPAPGRGITMHDGTLVFPTQGRDEQGVSFSNITYSTDNGKTWKTSNPAHNNTTECAVVELSPGVLMLNMRDNRNRKDKSKTNGRAVYITNDMGKTWKEHSSSHKALPEPVCMASLYQFNINKDNCNNSVLLFSNPNTKEGRNNITLKASVDNGKTWPEEKQVLLDEGYGRGYSCITHVGKDHVGVLYESSQADMTFQKIPLKDLMINDTN</sequence>
<dbReference type="Pfam" id="PF13859">
    <property type="entry name" value="BNR_3"/>
    <property type="match status" value="1"/>
</dbReference>
<feature type="domain" description="Sialidase" evidence="4">
    <location>
        <begin position="189"/>
        <end position="501"/>
    </location>
</feature>
<accession>A0ABT6FNF0</accession>
<evidence type="ECO:0000256" key="3">
    <source>
        <dbReference type="ARBA" id="ARBA00012733"/>
    </source>
</evidence>
<evidence type="ECO:0000313" key="6">
    <source>
        <dbReference type="EMBL" id="MDG3584589.1"/>
    </source>
</evidence>
<dbReference type="RefSeq" id="WP_277898348.1">
    <property type="nucleotide sequence ID" value="NZ_JAPMUA010000001.1"/>
</dbReference>
<evidence type="ECO:0000259" key="4">
    <source>
        <dbReference type="Pfam" id="PF13859"/>
    </source>
</evidence>
<reference evidence="6" key="1">
    <citation type="submission" date="2022-11" db="EMBL/GenBank/DDBJ databases">
        <title>High-quality draft genome sequence of Galbibacter sp. strain CMA-7.</title>
        <authorList>
            <person name="Wei L."/>
            <person name="Dong C."/>
            <person name="Shao Z."/>
        </authorList>
    </citation>
    <scope>NUCLEOTIDE SEQUENCE</scope>
    <source>
        <strain evidence="6">CMA-7</strain>
    </source>
</reference>